<feature type="domain" description="HTH cro/C1-type" evidence="1">
    <location>
        <begin position="7"/>
        <end position="62"/>
    </location>
</feature>
<dbReference type="Pfam" id="PF13443">
    <property type="entry name" value="HTH_26"/>
    <property type="match status" value="1"/>
</dbReference>
<dbReference type="InterPro" id="IPR010982">
    <property type="entry name" value="Lambda_DNA-bd_dom_sf"/>
</dbReference>
<dbReference type="PANTHER" id="PTHR37301:SF1">
    <property type="entry name" value="DNA-BINDING PROTEIN"/>
    <property type="match status" value="1"/>
</dbReference>
<reference evidence="2" key="1">
    <citation type="submission" date="2021-05" db="EMBL/GenBank/DDBJ databases">
        <authorList>
            <person name="Pietrasiak N."/>
            <person name="Ward R."/>
            <person name="Stajich J.E."/>
            <person name="Kurbessoian T."/>
        </authorList>
    </citation>
    <scope>NUCLEOTIDE SEQUENCE</scope>
    <source>
        <strain evidence="2">GSE-NOS-MK-12-04C</strain>
    </source>
</reference>
<dbReference type="AlphaFoldDB" id="A0A951QJK0"/>
<dbReference type="GO" id="GO:0003677">
    <property type="term" value="F:DNA binding"/>
    <property type="evidence" value="ECO:0007669"/>
    <property type="project" value="InterPro"/>
</dbReference>
<comment type="caution">
    <text evidence="2">The sequence shown here is derived from an EMBL/GenBank/DDBJ whole genome shotgun (WGS) entry which is preliminary data.</text>
</comment>
<gene>
    <name evidence="2" type="ORF">KME60_03520</name>
</gene>
<dbReference type="PANTHER" id="PTHR37301">
    <property type="entry name" value="DNA-BINDING PROTEIN-RELATED"/>
    <property type="match status" value="1"/>
</dbReference>
<evidence type="ECO:0000259" key="1">
    <source>
        <dbReference type="PROSITE" id="PS50943"/>
    </source>
</evidence>
<accession>A0A951QJK0</accession>
<organism evidence="2 3">
    <name type="scientific">Cyanomargarita calcarea GSE-NOS-MK-12-04C</name>
    <dbReference type="NCBI Taxonomy" id="2839659"/>
    <lineage>
        <taxon>Bacteria</taxon>
        <taxon>Bacillati</taxon>
        <taxon>Cyanobacteriota</taxon>
        <taxon>Cyanophyceae</taxon>
        <taxon>Nostocales</taxon>
        <taxon>Cyanomargaritaceae</taxon>
        <taxon>Cyanomargarita</taxon>
    </lineage>
</organism>
<dbReference type="Gene3D" id="1.10.260.40">
    <property type="entry name" value="lambda repressor-like DNA-binding domains"/>
    <property type="match status" value="1"/>
</dbReference>
<dbReference type="Proteomes" id="UP000729701">
    <property type="component" value="Unassembled WGS sequence"/>
</dbReference>
<dbReference type="PROSITE" id="PS50943">
    <property type="entry name" value="HTH_CROC1"/>
    <property type="match status" value="1"/>
</dbReference>
<reference evidence="2" key="2">
    <citation type="journal article" date="2022" name="Microbiol. Resour. Announc.">
        <title>Metagenome Sequencing to Explore Phylogenomics of Terrestrial Cyanobacteria.</title>
        <authorList>
            <person name="Ward R.D."/>
            <person name="Stajich J.E."/>
            <person name="Johansen J.R."/>
            <person name="Huntemann M."/>
            <person name="Clum A."/>
            <person name="Foster B."/>
            <person name="Foster B."/>
            <person name="Roux S."/>
            <person name="Palaniappan K."/>
            <person name="Varghese N."/>
            <person name="Mukherjee S."/>
            <person name="Reddy T.B.K."/>
            <person name="Daum C."/>
            <person name="Copeland A."/>
            <person name="Chen I.A."/>
            <person name="Ivanova N.N."/>
            <person name="Kyrpides N.C."/>
            <person name="Shapiro N."/>
            <person name="Eloe-Fadrosh E.A."/>
            <person name="Pietrasiak N."/>
        </authorList>
    </citation>
    <scope>NUCLEOTIDE SEQUENCE</scope>
    <source>
        <strain evidence="2">GSE-NOS-MK-12-04C</strain>
    </source>
</reference>
<sequence length="66" mass="7537">MTIYIRIKEMRALSGITQQALADRCGMKINAIQKYEYQQNKSIPFDTLEKLCVALECSPGDLLEIK</sequence>
<name>A0A951QJK0_9CYAN</name>
<dbReference type="SUPFAM" id="SSF47413">
    <property type="entry name" value="lambda repressor-like DNA-binding domains"/>
    <property type="match status" value="1"/>
</dbReference>
<dbReference type="SMART" id="SM00530">
    <property type="entry name" value="HTH_XRE"/>
    <property type="match status" value="1"/>
</dbReference>
<protein>
    <submittedName>
        <fullName evidence="2">Helix-turn-helix domain-containing protein</fullName>
    </submittedName>
</protein>
<proteinExistence type="predicted"/>
<dbReference type="CDD" id="cd00093">
    <property type="entry name" value="HTH_XRE"/>
    <property type="match status" value="1"/>
</dbReference>
<evidence type="ECO:0000313" key="2">
    <source>
        <dbReference type="EMBL" id="MBW4666526.1"/>
    </source>
</evidence>
<dbReference type="EMBL" id="JAHHGZ010000003">
    <property type="protein sequence ID" value="MBW4666526.1"/>
    <property type="molecule type" value="Genomic_DNA"/>
</dbReference>
<evidence type="ECO:0000313" key="3">
    <source>
        <dbReference type="Proteomes" id="UP000729701"/>
    </source>
</evidence>
<dbReference type="InterPro" id="IPR001387">
    <property type="entry name" value="Cro/C1-type_HTH"/>
</dbReference>